<feature type="compositionally biased region" description="Basic and acidic residues" evidence="1">
    <location>
        <begin position="114"/>
        <end position="131"/>
    </location>
</feature>
<comment type="caution">
    <text evidence="3">The sequence shown here is derived from an EMBL/GenBank/DDBJ whole genome shotgun (WGS) entry which is preliminary data.</text>
</comment>
<evidence type="ECO:0000313" key="4">
    <source>
        <dbReference type="Proteomes" id="UP000306102"/>
    </source>
</evidence>
<dbReference type="InterPro" id="IPR039607">
    <property type="entry name" value="VQ_8/17/18/20/21/25"/>
</dbReference>
<dbReference type="STRING" id="542762.A0A4S4EFF6"/>
<organism evidence="3 4">
    <name type="scientific">Camellia sinensis var. sinensis</name>
    <name type="common">China tea</name>
    <dbReference type="NCBI Taxonomy" id="542762"/>
    <lineage>
        <taxon>Eukaryota</taxon>
        <taxon>Viridiplantae</taxon>
        <taxon>Streptophyta</taxon>
        <taxon>Embryophyta</taxon>
        <taxon>Tracheophyta</taxon>
        <taxon>Spermatophyta</taxon>
        <taxon>Magnoliopsida</taxon>
        <taxon>eudicotyledons</taxon>
        <taxon>Gunneridae</taxon>
        <taxon>Pentapetalae</taxon>
        <taxon>asterids</taxon>
        <taxon>Ericales</taxon>
        <taxon>Theaceae</taxon>
        <taxon>Camellia</taxon>
    </lineage>
</organism>
<accession>A0A4S4EFF6</accession>
<sequence length="206" mass="23336">MSPSKFHGDDPSRREINGPRPSPLRINKDSHSIQKPSSSSYPRTSDHQTHLHQHQHQHQHQQQQNPVIIYAHSPKIIHTQPRDFMALVQKLTGLSSSSAPQAQNQPRKNGSLLNRKDEIETKGIEIEDKNESSSGNITDDDKFGLSPSTFNLNDVPNQYLADIPLFTPNSSNLFMSPRPLYRYVDSMFPSPNMGSVFEAIKELPQY</sequence>
<dbReference type="EMBL" id="SDRB02005277">
    <property type="protein sequence ID" value="THG14526.1"/>
    <property type="molecule type" value="Genomic_DNA"/>
</dbReference>
<feature type="compositionally biased region" description="Basic residues" evidence="1">
    <location>
        <begin position="50"/>
        <end position="59"/>
    </location>
</feature>
<dbReference type="Pfam" id="PF05678">
    <property type="entry name" value="VQ"/>
    <property type="match status" value="1"/>
</dbReference>
<reference evidence="3 4" key="1">
    <citation type="journal article" date="2018" name="Proc. Natl. Acad. Sci. U.S.A.">
        <title>Draft genome sequence of Camellia sinensis var. sinensis provides insights into the evolution of the tea genome and tea quality.</title>
        <authorList>
            <person name="Wei C."/>
            <person name="Yang H."/>
            <person name="Wang S."/>
            <person name="Zhao J."/>
            <person name="Liu C."/>
            <person name="Gao L."/>
            <person name="Xia E."/>
            <person name="Lu Y."/>
            <person name="Tai Y."/>
            <person name="She G."/>
            <person name="Sun J."/>
            <person name="Cao H."/>
            <person name="Tong W."/>
            <person name="Gao Q."/>
            <person name="Li Y."/>
            <person name="Deng W."/>
            <person name="Jiang X."/>
            <person name="Wang W."/>
            <person name="Chen Q."/>
            <person name="Zhang S."/>
            <person name="Li H."/>
            <person name="Wu J."/>
            <person name="Wang P."/>
            <person name="Li P."/>
            <person name="Shi C."/>
            <person name="Zheng F."/>
            <person name="Jian J."/>
            <person name="Huang B."/>
            <person name="Shan D."/>
            <person name="Shi M."/>
            <person name="Fang C."/>
            <person name="Yue Y."/>
            <person name="Li F."/>
            <person name="Li D."/>
            <person name="Wei S."/>
            <person name="Han B."/>
            <person name="Jiang C."/>
            <person name="Yin Y."/>
            <person name="Xia T."/>
            <person name="Zhang Z."/>
            <person name="Bennetzen J.L."/>
            <person name="Zhao S."/>
            <person name="Wan X."/>
        </authorList>
    </citation>
    <scope>NUCLEOTIDE SEQUENCE [LARGE SCALE GENOMIC DNA]</scope>
    <source>
        <strain evidence="4">cv. Shuchazao</strain>
        <tissue evidence="3">Leaf</tissue>
    </source>
</reference>
<evidence type="ECO:0000256" key="1">
    <source>
        <dbReference type="SAM" id="MobiDB-lite"/>
    </source>
</evidence>
<feature type="compositionally biased region" description="Basic and acidic residues" evidence="1">
    <location>
        <begin position="1"/>
        <end position="17"/>
    </location>
</feature>
<feature type="domain" description="VQ" evidence="2">
    <location>
        <begin position="72"/>
        <end position="97"/>
    </location>
</feature>
<proteinExistence type="predicted"/>
<dbReference type="GO" id="GO:0005634">
    <property type="term" value="C:nucleus"/>
    <property type="evidence" value="ECO:0007669"/>
    <property type="project" value="TreeGrafter"/>
</dbReference>
<feature type="compositionally biased region" description="Polar residues" evidence="1">
    <location>
        <begin position="99"/>
        <end position="112"/>
    </location>
</feature>
<evidence type="ECO:0000259" key="2">
    <source>
        <dbReference type="Pfam" id="PF05678"/>
    </source>
</evidence>
<feature type="region of interest" description="Disordered" evidence="1">
    <location>
        <begin position="1"/>
        <end position="64"/>
    </location>
</feature>
<dbReference type="PANTHER" id="PTHR33143:SF76">
    <property type="entry name" value="VQ MOTIF-CONTAINING PROTEIN 8, CHLOROPLASTIC"/>
    <property type="match status" value="1"/>
</dbReference>
<name>A0A4S4EFF6_CAMSN</name>
<dbReference type="PANTHER" id="PTHR33143">
    <property type="entry name" value="F16F4.1 PROTEIN-RELATED"/>
    <property type="match status" value="1"/>
</dbReference>
<gene>
    <name evidence="3" type="ORF">TEA_002006</name>
</gene>
<dbReference type="Proteomes" id="UP000306102">
    <property type="component" value="Unassembled WGS sequence"/>
</dbReference>
<keyword evidence="4" id="KW-1185">Reference proteome</keyword>
<evidence type="ECO:0000313" key="3">
    <source>
        <dbReference type="EMBL" id="THG14526.1"/>
    </source>
</evidence>
<feature type="compositionally biased region" description="Polar residues" evidence="1">
    <location>
        <begin position="33"/>
        <end position="43"/>
    </location>
</feature>
<dbReference type="AlphaFoldDB" id="A0A4S4EFF6"/>
<protein>
    <recommendedName>
        <fullName evidence="2">VQ domain-containing protein</fullName>
    </recommendedName>
</protein>
<dbReference type="InterPro" id="IPR008889">
    <property type="entry name" value="VQ"/>
</dbReference>
<feature type="region of interest" description="Disordered" evidence="1">
    <location>
        <begin position="95"/>
        <end position="140"/>
    </location>
</feature>